<evidence type="ECO:0000256" key="16">
    <source>
        <dbReference type="SAM" id="Phobius"/>
    </source>
</evidence>
<sequence>MASSTAAPEISTGGEQWAPPAFNKGKFNTGSCLMLSAILSLIVILIIISFHLYARYRREYIPGYPSIEIYHSRPAPRPAPRPTAVAISQGLSAAAIAALPIFLYRRPESGGAEDCAVCLSSPEEGDSVRVLPACKHLFHAGCIDAWLQSHSTCPVCRREARPAVVRFEFGVMLSAPSLPERFGGGVDSPAAARPKEGSSGSGRWVTIVDGEHDLERQ</sequence>
<proteinExistence type="inferred from homology"/>
<feature type="domain" description="RING-type" evidence="17">
    <location>
        <begin position="115"/>
        <end position="157"/>
    </location>
</feature>
<keyword evidence="8 14" id="KW-0863">Zinc-finger</keyword>
<keyword evidence="5" id="KW-0808">Transferase</keyword>
<gene>
    <name evidence="18" type="primary">ATL40</name>
    <name evidence="18" type="ORF">KSP39_PZI024395</name>
</gene>
<protein>
    <recommendedName>
        <fullName evidence="4">RING-type E3 ubiquitin transferase</fullName>
        <ecNumber evidence="4">2.3.2.27</ecNumber>
    </recommendedName>
</protein>
<dbReference type="EC" id="2.3.2.27" evidence="4"/>
<keyword evidence="9" id="KW-0833">Ubl conjugation pathway</keyword>
<keyword evidence="7" id="KW-0479">Metal-binding</keyword>
<dbReference type="InterPro" id="IPR013083">
    <property type="entry name" value="Znf_RING/FYVE/PHD"/>
</dbReference>
<name>A0AAP0ASW6_9ASPA</name>
<evidence type="ECO:0000256" key="10">
    <source>
        <dbReference type="ARBA" id="ARBA00022833"/>
    </source>
</evidence>
<keyword evidence="19" id="KW-1185">Reference proteome</keyword>
<dbReference type="GO" id="GO:0061630">
    <property type="term" value="F:ubiquitin protein ligase activity"/>
    <property type="evidence" value="ECO:0007669"/>
    <property type="project" value="UniProtKB-EC"/>
</dbReference>
<comment type="caution">
    <text evidence="18">The sequence shown here is derived from an EMBL/GenBank/DDBJ whole genome shotgun (WGS) entry which is preliminary data.</text>
</comment>
<evidence type="ECO:0000256" key="3">
    <source>
        <dbReference type="ARBA" id="ARBA00004906"/>
    </source>
</evidence>
<evidence type="ECO:0000256" key="14">
    <source>
        <dbReference type="PROSITE-ProRule" id="PRU00175"/>
    </source>
</evidence>
<comment type="catalytic activity">
    <reaction evidence="1">
        <text>S-ubiquitinyl-[E2 ubiquitin-conjugating enzyme]-L-cysteine + [acceptor protein]-L-lysine = [E2 ubiquitin-conjugating enzyme]-L-cysteine + N(6)-ubiquitinyl-[acceptor protein]-L-lysine.</text>
        <dbReference type="EC" id="2.3.2.27"/>
    </reaction>
</comment>
<dbReference type="Gene3D" id="3.30.40.10">
    <property type="entry name" value="Zinc/RING finger domain, C3HC4 (zinc finger)"/>
    <property type="match status" value="1"/>
</dbReference>
<comment type="similarity">
    <text evidence="13">Belongs to the RING-type zinc finger family. ATL subfamily.</text>
</comment>
<organism evidence="18 19">
    <name type="scientific">Platanthera zijinensis</name>
    <dbReference type="NCBI Taxonomy" id="2320716"/>
    <lineage>
        <taxon>Eukaryota</taxon>
        <taxon>Viridiplantae</taxon>
        <taxon>Streptophyta</taxon>
        <taxon>Embryophyta</taxon>
        <taxon>Tracheophyta</taxon>
        <taxon>Spermatophyta</taxon>
        <taxon>Magnoliopsida</taxon>
        <taxon>Liliopsida</taxon>
        <taxon>Asparagales</taxon>
        <taxon>Orchidaceae</taxon>
        <taxon>Orchidoideae</taxon>
        <taxon>Orchideae</taxon>
        <taxon>Orchidinae</taxon>
        <taxon>Platanthera</taxon>
    </lineage>
</organism>
<keyword evidence="10" id="KW-0862">Zinc</keyword>
<dbReference type="Pfam" id="PF13639">
    <property type="entry name" value="zf-RING_2"/>
    <property type="match status" value="1"/>
</dbReference>
<feature type="region of interest" description="Disordered" evidence="15">
    <location>
        <begin position="184"/>
        <end position="217"/>
    </location>
</feature>
<evidence type="ECO:0000259" key="17">
    <source>
        <dbReference type="PROSITE" id="PS50089"/>
    </source>
</evidence>
<evidence type="ECO:0000256" key="1">
    <source>
        <dbReference type="ARBA" id="ARBA00000900"/>
    </source>
</evidence>
<dbReference type="SMART" id="SM00184">
    <property type="entry name" value="RING"/>
    <property type="match status" value="1"/>
</dbReference>
<evidence type="ECO:0000256" key="8">
    <source>
        <dbReference type="ARBA" id="ARBA00022771"/>
    </source>
</evidence>
<evidence type="ECO:0000313" key="18">
    <source>
        <dbReference type="EMBL" id="KAK8913920.1"/>
    </source>
</evidence>
<dbReference type="PROSITE" id="PS50089">
    <property type="entry name" value="ZF_RING_2"/>
    <property type="match status" value="1"/>
</dbReference>
<evidence type="ECO:0000256" key="12">
    <source>
        <dbReference type="ARBA" id="ARBA00023136"/>
    </source>
</evidence>
<evidence type="ECO:0000313" key="19">
    <source>
        <dbReference type="Proteomes" id="UP001418222"/>
    </source>
</evidence>
<evidence type="ECO:0000256" key="4">
    <source>
        <dbReference type="ARBA" id="ARBA00012483"/>
    </source>
</evidence>
<feature type="transmembrane region" description="Helical" evidence="16">
    <location>
        <begin position="32"/>
        <end position="54"/>
    </location>
</feature>
<dbReference type="GO" id="GO:0008270">
    <property type="term" value="F:zinc ion binding"/>
    <property type="evidence" value="ECO:0007669"/>
    <property type="project" value="UniProtKB-KW"/>
</dbReference>
<evidence type="ECO:0000256" key="9">
    <source>
        <dbReference type="ARBA" id="ARBA00022786"/>
    </source>
</evidence>
<accession>A0AAP0ASW6</accession>
<dbReference type="InterPro" id="IPR001841">
    <property type="entry name" value="Znf_RING"/>
</dbReference>
<reference evidence="18 19" key="1">
    <citation type="journal article" date="2022" name="Nat. Plants">
        <title>Genomes of leafy and leafless Platanthera orchids illuminate the evolution of mycoheterotrophy.</title>
        <authorList>
            <person name="Li M.H."/>
            <person name="Liu K.W."/>
            <person name="Li Z."/>
            <person name="Lu H.C."/>
            <person name="Ye Q.L."/>
            <person name="Zhang D."/>
            <person name="Wang J.Y."/>
            <person name="Li Y.F."/>
            <person name="Zhong Z.M."/>
            <person name="Liu X."/>
            <person name="Yu X."/>
            <person name="Liu D.K."/>
            <person name="Tu X.D."/>
            <person name="Liu B."/>
            <person name="Hao Y."/>
            <person name="Liao X.Y."/>
            <person name="Jiang Y.T."/>
            <person name="Sun W.H."/>
            <person name="Chen J."/>
            <person name="Chen Y.Q."/>
            <person name="Ai Y."/>
            <person name="Zhai J.W."/>
            <person name="Wu S.S."/>
            <person name="Zhou Z."/>
            <person name="Hsiao Y.Y."/>
            <person name="Wu W.L."/>
            <person name="Chen Y.Y."/>
            <person name="Lin Y.F."/>
            <person name="Hsu J.L."/>
            <person name="Li C.Y."/>
            <person name="Wang Z.W."/>
            <person name="Zhao X."/>
            <person name="Zhong W.Y."/>
            <person name="Ma X.K."/>
            <person name="Ma L."/>
            <person name="Huang J."/>
            <person name="Chen G.Z."/>
            <person name="Huang M.Z."/>
            <person name="Huang L."/>
            <person name="Peng D.H."/>
            <person name="Luo Y.B."/>
            <person name="Zou S.Q."/>
            <person name="Chen S.P."/>
            <person name="Lan S."/>
            <person name="Tsai W.C."/>
            <person name="Van de Peer Y."/>
            <person name="Liu Z.J."/>
        </authorList>
    </citation>
    <scope>NUCLEOTIDE SEQUENCE [LARGE SCALE GENOMIC DNA]</scope>
    <source>
        <strain evidence="18">Lor287</strain>
    </source>
</reference>
<dbReference type="AlphaFoldDB" id="A0AAP0ASW6"/>
<comment type="subcellular location">
    <subcellularLocation>
        <location evidence="2">Membrane</location>
        <topology evidence="2">Single-pass membrane protein</topology>
    </subcellularLocation>
</comment>
<dbReference type="Proteomes" id="UP001418222">
    <property type="component" value="Unassembled WGS sequence"/>
</dbReference>
<dbReference type="GO" id="GO:0016020">
    <property type="term" value="C:membrane"/>
    <property type="evidence" value="ECO:0007669"/>
    <property type="project" value="UniProtKB-SubCell"/>
</dbReference>
<comment type="pathway">
    <text evidence="3">Protein modification; protein ubiquitination.</text>
</comment>
<dbReference type="EMBL" id="JBBWWQ010000021">
    <property type="protein sequence ID" value="KAK8913920.1"/>
    <property type="molecule type" value="Genomic_DNA"/>
</dbReference>
<keyword evidence="11 16" id="KW-1133">Transmembrane helix</keyword>
<evidence type="ECO:0000256" key="7">
    <source>
        <dbReference type="ARBA" id="ARBA00022723"/>
    </source>
</evidence>
<evidence type="ECO:0000256" key="15">
    <source>
        <dbReference type="SAM" id="MobiDB-lite"/>
    </source>
</evidence>
<dbReference type="SUPFAM" id="SSF57850">
    <property type="entry name" value="RING/U-box"/>
    <property type="match status" value="1"/>
</dbReference>
<dbReference type="PANTHER" id="PTHR45768:SF34">
    <property type="entry name" value="RING-H2 FINGER PROTEIN ATL64"/>
    <property type="match status" value="1"/>
</dbReference>
<evidence type="ECO:0000256" key="13">
    <source>
        <dbReference type="ARBA" id="ARBA00024209"/>
    </source>
</evidence>
<evidence type="ECO:0000256" key="5">
    <source>
        <dbReference type="ARBA" id="ARBA00022679"/>
    </source>
</evidence>
<keyword evidence="6 16" id="KW-0812">Transmembrane</keyword>
<dbReference type="PANTHER" id="PTHR45768">
    <property type="entry name" value="E3 UBIQUITIN-PROTEIN LIGASE RNF13-LIKE"/>
    <property type="match status" value="1"/>
</dbReference>
<evidence type="ECO:0000256" key="2">
    <source>
        <dbReference type="ARBA" id="ARBA00004167"/>
    </source>
</evidence>
<keyword evidence="12 16" id="KW-0472">Membrane</keyword>
<dbReference type="FunFam" id="3.30.40.10:FF:000187">
    <property type="entry name" value="E3 ubiquitin-protein ligase ATL6"/>
    <property type="match status" value="1"/>
</dbReference>
<dbReference type="CDD" id="cd16461">
    <property type="entry name" value="RING-H2_EL5-like"/>
    <property type="match status" value="1"/>
</dbReference>
<evidence type="ECO:0000256" key="6">
    <source>
        <dbReference type="ARBA" id="ARBA00022692"/>
    </source>
</evidence>
<evidence type="ECO:0000256" key="11">
    <source>
        <dbReference type="ARBA" id="ARBA00022989"/>
    </source>
</evidence>